<evidence type="ECO:0000256" key="1">
    <source>
        <dbReference type="SAM" id="MobiDB-lite"/>
    </source>
</evidence>
<feature type="compositionally biased region" description="Low complexity" evidence="1">
    <location>
        <begin position="73"/>
        <end position="99"/>
    </location>
</feature>
<dbReference type="AlphaFoldDB" id="A0A517ZWS7"/>
<feature type="compositionally biased region" description="Low complexity" evidence="1">
    <location>
        <begin position="189"/>
        <end position="206"/>
    </location>
</feature>
<feature type="region of interest" description="Disordered" evidence="1">
    <location>
        <begin position="72"/>
        <end position="213"/>
    </location>
</feature>
<evidence type="ECO:0000313" key="3">
    <source>
        <dbReference type="Proteomes" id="UP000319383"/>
    </source>
</evidence>
<organism evidence="2 3">
    <name type="scientific">Symmachiella dynata</name>
    <dbReference type="NCBI Taxonomy" id="2527995"/>
    <lineage>
        <taxon>Bacteria</taxon>
        <taxon>Pseudomonadati</taxon>
        <taxon>Planctomycetota</taxon>
        <taxon>Planctomycetia</taxon>
        <taxon>Planctomycetales</taxon>
        <taxon>Planctomycetaceae</taxon>
        <taxon>Symmachiella</taxon>
    </lineage>
</organism>
<dbReference type="Proteomes" id="UP000319383">
    <property type="component" value="Chromosome"/>
</dbReference>
<sequence>MTPSRILKLLGILVVIAPCAGCCCHAKKGITLRGGLDFRECKKPSGFVELVDTGWDERRRVQDLRWLENTDFAESTTPSAPSSPAPTTSAPAYSQPATTVPKINQPPQSGVPPMPEELPPPPPISTPPVPAPEPEPEPQLSPQLNEEFELDLELDESVSLPADYSDEEDYRRMIELSGYERPVRSVTNRPTQAQPASRQPSASRSAGWLWSKP</sequence>
<proteinExistence type="predicted"/>
<gene>
    <name evidence="2" type="ORF">Mal52_54590</name>
</gene>
<name>A0A517ZWS7_9PLAN</name>
<feature type="compositionally biased region" description="Pro residues" evidence="1">
    <location>
        <begin position="109"/>
        <end position="139"/>
    </location>
</feature>
<feature type="compositionally biased region" description="Acidic residues" evidence="1">
    <location>
        <begin position="146"/>
        <end position="156"/>
    </location>
</feature>
<dbReference type="RefSeq" id="WP_197534468.1">
    <property type="nucleotide sequence ID" value="NZ_CP036276.1"/>
</dbReference>
<dbReference type="EMBL" id="CP036276">
    <property type="protein sequence ID" value="QDU46931.1"/>
    <property type="molecule type" value="Genomic_DNA"/>
</dbReference>
<reference evidence="2 3" key="1">
    <citation type="submission" date="2019-02" db="EMBL/GenBank/DDBJ databases">
        <title>Deep-cultivation of Planctomycetes and their phenomic and genomic characterization uncovers novel biology.</title>
        <authorList>
            <person name="Wiegand S."/>
            <person name="Jogler M."/>
            <person name="Boedeker C."/>
            <person name="Pinto D."/>
            <person name="Vollmers J."/>
            <person name="Rivas-Marin E."/>
            <person name="Kohn T."/>
            <person name="Peeters S.H."/>
            <person name="Heuer A."/>
            <person name="Rast P."/>
            <person name="Oberbeckmann S."/>
            <person name="Bunk B."/>
            <person name="Jeske O."/>
            <person name="Meyerdierks A."/>
            <person name="Storesund J.E."/>
            <person name="Kallscheuer N."/>
            <person name="Luecker S."/>
            <person name="Lage O.M."/>
            <person name="Pohl T."/>
            <person name="Merkel B.J."/>
            <person name="Hornburger P."/>
            <person name="Mueller R.-W."/>
            <person name="Bruemmer F."/>
            <person name="Labrenz M."/>
            <person name="Spormann A.M."/>
            <person name="Op den Camp H."/>
            <person name="Overmann J."/>
            <person name="Amann R."/>
            <person name="Jetten M.S.M."/>
            <person name="Mascher T."/>
            <person name="Medema M.H."/>
            <person name="Devos D.P."/>
            <person name="Kaster A.-K."/>
            <person name="Ovreas L."/>
            <person name="Rohde M."/>
            <person name="Galperin M.Y."/>
            <person name="Jogler C."/>
        </authorList>
    </citation>
    <scope>NUCLEOTIDE SEQUENCE [LARGE SCALE GENOMIC DNA]</scope>
    <source>
        <strain evidence="2 3">Mal52</strain>
    </source>
</reference>
<evidence type="ECO:0000313" key="2">
    <source>
        <dbReference type="EMBL" id="QDU46931.1"/>
    </source>
</evidence>
<dbReference type="KEGG" id="sdyn:Mal52_54590"/>
<accession>A0A517ZWS7</accession>
<protein>
    <submittedName>
        <fullName evidence="2">Uncharacterized protein</fullName>
    </submittedName>
</protein>
<keyword evidence="3" id="KW-1185">Reference proteome</keyword>